<dbReference type="Gene3D" id="2.60.40.2500">
    <property type="match status" value="1"/>
</dbReference>
<protein>
    <submittedName>
        <fullName evidence="4">Type IV secretion system protein VirB9</fullName>
    </submittedName>
</protein>
<keyword evidence="3" id="KW-0175">Coiled coil</keyword>
<comment type="caution">
    <text evidence="4">The sequence shown here is derived from an EMBL/GenBank/DDBJ whole genome shotgun (WGS) entry which is preliminary data.</text>
</comment>
<evidence type="ECO:0000256" key="1">
    <source>
        <dbReference type="ARBA" id="ARBA00006135"/>
    </source>
</evidence>
<name>A0A7W7ZJ03_9BACT</name>
<feature type="coiled-coil region" evidence="3">
    <location>
        <begin position="193"/>
        <end position="220"/>
    </location>
</feature>
<sequence>MAEYGSSSRGGWLCGLASGGPLSANNHGSAHTFSPRGLSMKTPLYLAASLVIVAVCHAAEPTDAKHPLFPSVPRTVVVIDSEAPPVVRAGLLQSTLILLPAEEKVATVFGGDTSSWVFDGGHVASRFISIKPKIAGSSTDVHIVSDHGNEYTLQLREVSNDPDAHFDSKVFVMPGDQAGKDKLAAMPVFVPAAELDRAKREAAEAAAKEATERKAAETKAEAYRSQYPGQLHFDYTWDRKKAGELGLQEVWRDDKFTYLRGHFQETPVLYETKDGKGSLINWDYNDGLYTVPKTVLRGYLTIGKQRVDFRKEGN</sequence>
<keyword evidence="2" id="KW-0732">Signal</keyword>
<reference evidence="4 5" key="1">
    <citation type="submission" date="2020-08" db="EMBL/GenBank/DDBJ databases">
        <title>Genomic Encyclopedia of Type Strains, Phase IV (KMG-V): Genome sequencing to study the core and pangenomes of soil and plant-associated prokaryotes.</title>
        <authorList>
            <person name="Whitman W."/>
        </authorList>
    </citation>
    <scope>NUCLEOTIDE SEQUENCE [LARGE SCALE GENOMIC DNA]</scope>
    <source>
        <strain evidence="4 5">M8UP14</strain>
    </source>
</reference>
<evidence type="ECO:0000313" key="4">
    <source>
        <dbReference type="EMBL" id="MBB5060790.1"/>
    </source>
</evidence>
<dbReference type="Pfam" id="PF03524">
    <property type="entry name" value="CagX"/>
    <property type="match status" value="1"/>
</dbReference>
<organism evidence="4 5">
    <name type="scientific">Granulicella aggregans</name>
    <dbReference type="NCBI Taxonomy" id="474949"/>
    <lineage>
        <taxon>Bacteria</taxon>
        <taxon>Pseudomonadati</taxon>
        <taxon>Acidobacteriota</taxon>
        <taxon>Terriglobia</taxon>
        <taxon>Terriglobales</taxon>
        <taxon>Acidobacteriaceae</taxon>
        <taxon>Granulicella</taxon>
    </lineage>
</organism>
<dbReference type="CDD" id="cd06911">
    <property type="entry name" value="VirB9_CagX_TrbG"/>
    <property type="match status" value="1"/>
</dbReference>
<dbReference type="Proteomes" id="UP000540989">
    <property type="component" value="Unassembled WGS sequence"/>
</dbReference>
<evidence type="ECO:0000256" key="2">
    <source>
        <dbReference type="ARBA" id="ARBA00022729"/>
    </source>
</evidence>
<dbReference type="InterPro" id="IPR038161">
    <property type="entry name" value="VirB9/CagX/TrbG_C_sf"/>
</dbReference>
<gene>
    <name evidence="4" type="ORF">HDF16_005526</name>
</gene>
<proteinExistence type="inferred from homology"/>
<comment type="similarity">
    <text evidence="1">Belongs to the TrbG/VirB9 family.</text>
</comment>
<keyword evidence="5" id="KW-1185">Reference proteome</keyword>
<evidence type="ECO:0000256" key="3">
    <source>
        <dbReference type="SAM" id="Coils"/>
    </source>
</evidence>
<dbReference type="InterPro" id="IPR033645">
    <property type="entry name" value="VirB9/CagX/TrbG_C"/>
</dbReference>
<dbReference type="EMBL" id="JACHIP010000019">
    <property type="protein sequence ID" value="MBB5060790.1"/>
    <property type="molecule type" value="Genomic_DNA"/>
</dbReference>
<dbReference type="AlphaFoldDB" id="A0A7W7ZJ03"/>
<accession>A0A7W7ZJ03</accession>
<dbReference type="InterPro" id="IPR010258">
    <property type="entry name" value="Conjugal_tfr_TrbG/VirB9/CagX"/>
</dbReference>
<evidence type="ECO:0000313" key="5">
    <source>
        <dbReference type="Proteomes" id="UP000540989"/>
    </source>
</evidence>